<feature type="binding site" evidence="14">
    <location>
        <position position="221"/>
    </location>
    <ligand>
        <name>ATP</name>
        <dbReference type="ChEBI" id="CHEBI:30616"/>
    </ligand>
</feature>
<keyword evidence="10 13" id="KW-0067">ATP-binding</keyword>
<dbReference type="GO" id="GO:0008033">
    <property type="term" value="P:tRNA processing"/>
    <property type="evidence" value="ECO:0007669"/>
    <property type="project" value="UniProtKB-KW"/>
</dbReference>
<evidence type="ECO:0000259" key="15">
    <source>
        <dbReference type="PROSITE" id="PS51163"/>
    </source>
</evidence>
<comment type="similarity">
    <text evidence="2 13">Belongs to the SUA5 family.</text>
</comment>
<dbReference type="RefSeq" id="WP_126516804.1">
    <property type="nucleotide sequence ID" value="NZ_AP018664.1"/>
</dbReference>
<evidence type="ECO:0000256" key="7">
    <source>
        <dbReference type="ARBA" id="ARBA00022694"/>
    </source>
</evidence>
<evidence type="ECO:0000256" key="8">
    <source>
        <dbReference type="ARBA" id="ARBA00022695"/>
    </source>
</evidence>
<dbReference type="EMBL" id="AP018664">
    <property type="protein sequence ID" value="BBD98179.1"/>
    <property type="molecule type" value="Genomic_DNA"/>
</dbReference>
<feature type="binding site" evidence="14">
    <location>
        <position position="92"/>
    </location>
    <ligand>
        <name>L-threonine</name>
        <dbReference type="ChEBI" id="CHEBI:57926"/>
    </ligand>
</feature>
<dbReference type="InterPro" id="IPR017945">
    <property type="entry name" value="DHBP_synth_RibB-like_a/b_dom"/>
</dbReference>
<feature type="binding site" evidence="14">
    <location>
        <position position="169"/>
    </location>
    <ligand>
        <name>ATP</name>
        <dbReference type="ChEBI" id="CHEBI:30616"/>
    </ligand>
</feature>
<dbReference type="GO" id="GO:0003725">
    <property type="term" value="F:double-stranded RNA binding"/>
    <property type="evidence" value="ECO:0007669"/>
    <property type="project" value="UniProtKB-UniRule"/>
</dbReference>
<dbReference type="EC" id="2.7.7.87" evidence="3 13"/>
<organism evidence="16 17">
    <name type="scientific">Sphingobium amiense</name>
    <dbReference type="NCBI Taxonomy" id="135719"/>
    <lineage>
        <taxon>Bacteria</taxon>
        <taxon>Pseudomonadati</taxon>
        <taxon>Pseudomonadota</taxon>
        <taxon>Alphaproteobacteria</taxon>
        <taxon>Sphingomonadales</taxon>
        <taxon>Sphingomonadaceae</taxon>
        <taxon>Sphingobium</taxon>
    </lineage>
</organism>
<evidence type="ECO:0000256" key="1">
    <source>
        <dbReference type="ARBA" id="ARBA00004496"/>
    </source>
</evidence>
<keyword evidence="5 13" id="KW-0963">Cytoplasm</keyword>
<keyword evidence="17" id="KW-1185">Reference proteome</keyword>
<dbReference type="GO" id="GO:0006450">
    <property type="term" value="P:regulation of translational fidelity"/>
    <property type="evidence" value="ECO:0007669"/>
    <property type="project" value="TreeGrafter"/>
</dbReference>
<feature type="binding site" evidence="14">
    <location>
        <position position="87"/>
    </location>
    <ligand>
        <name>ATP</name>
        <dbReference type="ChEBI" id="CHEBI:30616"/>
    </ligand>
</feature>
<dbReference type="PANTHER" id="PTHR17490:SF16">
    <property type="entry name" value="THREONYLCARBAMOYL-AMP SYNTHASE"/>
    <property type="match status" value="1"/>
</dbReference>
<protein>
    <recommendedName>
        <fullName evidence="4 13">Threonylcarbamoyl-AMP synthase</fullName>
        <shortName evidence="13">TC-AMP synthase</shortName>
        <ecNumber evidence="3 13">2.7.7.87</ecNumber>
    </recommendedName>
    <alternativeName>
        <fullName evidence="11 13">L-threonylcarbamoyladenylate synthase</fullName>
    </alternativeName>
</protein>
<sequence length="338" mass="35085">MSRPLRIGLSFGTAGAYIARIVTIAPSTFSTRSCRYGAEALREAALLIRAGEPVAVPTETVYGLAADATDSKAVAAIYSAKGRPSFNPLIVHVADRAMAERLALFSGEADRLAERFWPGPLTLVLPVRADSGLSPLVTAGLPTVALRMPAHPAMQALIRESGCPLAAPSANRSGSISPTRAEHVLASLNGKIRMILDDGPTSEGLESTIAAPEADRIRLLRPGPVTAAMLEQASGLPVVAGGGERIEAPGQLESHYAPSKPVRLDALRAEGDEYLIGFGPMPCDMNLSVGAELHEAAAALFAALHMADASAAGRIAVAPVPMEGIGVAINDRLRRAAA</sequence>
<dbReference type="GO" id="GO:0061710">
    <property type="term" value="F:L-threonylcarbamoyladenylate synthase"/>
    <property type="evidence" value="ECO:0007669"/>
    <property type="project" value="UniProtKB-EC"/>
</dbReference>
<dbReference type="Pfam" id="PF03481">
    <property type="entry name" value="Sua5_C"/>
    <property type="match status" value="1"/>
</dbReference>
<evidence type="ECO:0000256" key="2">
    <source>
        <dbReference type="ARBA" id="ARBA00007663"/>
    </source>
</evidence>
<evidence type="ECO:0000256" key="13">
    <source>
        <dbReference type="PIRNR" id="PIRNR004930"/>
    </source>
</evidence>
<dbReference type="GO" id="GO:0000049">
    <property type="term" value="F:tRNA binding"/>
    <property type="evidence" value="ECO:0007669"/>
    <property type="project" value="TreeGrafter"/>
</dbReference>
<dbReference type="GO" id="GO:0005737">
    <property type="term" value="C:cytoplasm"/>
    <property type="evidence" value="ECO:0007669"/>
    <property type="project" value="UniProtKB-SubCell"/>
</dbReference>
<dbReference type="InterPro" id="IPR010923">
    <property type="entry name" value="T(6)A37_SUA5"/>
</dbReference>
<keyword evidence="8 13" id="KW-0548">Nucleotidyltransferase</keyword>
<evidence type="ECO:0000256" key="11">
    <source>
        <dbReference type="ARBA" id="ARBA00029774"/>
    </source>
</evidence>
<evidence type="ECO:0000256" key="9">
    <source>
        <dbReference type="ARBA" id="ARBA00022741"/>
    </source>
</evidence>
<dbReference type="Gene3D" id="3.40.50.11030">
    <property type="entry name" value="Threonylcarbamoyl-AMP synthase, C-terminal domain"/>
    <property type="match status" value="1"/>
</dbReference>
<dbReference type="Pfam" id="PF01300">
    <property type="entry name" value="Sua5_yciO_yrdC"/>
    <property type="match status" value="1"/>
</dbReference>
<dbReference type="InterPro" id="IPR050156">
    <property type="entry name" value="TC-AMP_synthase_SUA5"/>
</dbReference>
<evidence type="ECO:0000256" key="14">
    <source>
        <dbReference type="PIRSR" id="PIRSR004930-1"/>
    </source>
</evidence>
<feature type="binding site" evidence="14">
    <location>
        <position position="177"/>
    </location>
    <ligand>
        <name>ATP</name>
        <dbReference type="ChEBI" id="CHEBI:30616"/>
    </ligand>
</feature>
<keyword evidence="9 13" id="KW-0547">Nucleotide-binding</keyword>
<evidence type="ECO:0000313" key="17">
    <source>
        <dbReference type="Proteomes" id="UP000279959"/>
    </source>
</evidence>
<evidence type="ECO:0000256" key="3">
    <source>
        <dbReference type="ARBA" id="ARBA00012584"/>
    </source>
</evidence>
<feature type="binding site" evidence="14">
    <location>
        <position position="256"/>
    </location>
    <ligand>
        <name>ATP</name>
        <dbReference type="ChEBI" id="CHEBI:30616"/>
    </ligand>
</feature>
<dbReference type="Proteomes" id="UP000279959">
    <property type="component" value="Chromosome"/>
</dbReference>
<feature type="binding site" evidence="14">
    <location>
        <position position="83"/>
    </location>
    <ligand>
        <name>ATP</name>
        <dbReference type="ChEBI" id="CHEBI:30616"/>
    </ligand>
</feature>
<comment type="function">
    <text evidence="13">Required for the formation of a threonylcarbamoyl group on adenosine at position 37 (t(6)A37) in tRNAs that read codons beginning with adenine.</text>
</comment>
<dbReference type="SUPFAM" id="SSF55821">
    <property type="entry name" value="YrdC/RibB"/>
    <property type="match status" value="1"/>
</dbReference>
<dbReference type="Gene3D" id="3.90.870.10">
    <property type="entry name" value="DHBP synthase"/>
    <property type="match status" value="1"/>
</dbReference>
<dbReference type="PANTHER" id="PTHR17490">
    <property type="entry name" value="SUA5"/>
    <property type="match status" value="1"/>
</dbReference>
<dbReference type="InterPro" id="IPR038385">
    <property type="entry name" value="Sua5/YwlC_C"/>
</dbReference>
<dbReference type="InterPro" id="IPR005145">
    <property type="entry name" value="Sua5_C"/>
</dbReference>
<dbReference type="AlphaFoldDB" id="A0A494WCY1"/>
<feature type="binding site" evidence="14">
    <location>
        <position position="167"/>
    </location>
    <ligand>
        <name>L-threonine</name>
        <dbReference type="ChEBI" id="CHEBI:57926"/>
    </ligand>
</feature>
<feature type="binding site" evidence="14">
    <location>
        <position position="143"/>
    </location>
    <ligand>
        <name>ATP</name>
        <dbReference type="ChEBI" id="CHEBI:30616"/>
    </ligand>
</feature>
<feature type="domain" description="YrdC-like" evidence="15">
    <location>
        <begin position="38"/>
        <end position="225"/>
    </location>
</feature>
<dbReference type="PROSITE" id="PS51163">
    <property type="entry name" value="YRDC"/>
    <property type="match status" value="1"/>
</dbReference>
<proteinExistence type="inferred from homology"/>
<feature type="binding site" evidence="14">
    <location>
        <position position="207"/>
    </location>
    <ligand>
        <name>L-threonine</name>
        <dbReference type="ChEBI" id="CHEBI:57926"/>
    </ligand>
</feature>
<reference evidence="16 17" key="1">
    <citation type="submission" date="2018-05" db="EMBL/GenBank/DDBJ databases">
        <title>Complete Genome Sequence of the Nonylphenol-Degrading Bacterium Sphingobium amiense DSM 16289T.</title>
        <authorList>
            <person name="Ootsuka M."/>
            <person name="Nishizawa T."/>
            <person name="Ohta H."/>
        </authorList>
    </citation>
    <scope>NUCLEOTIDE SEQUENCE [LARGE SCALE GENOMIC DNA]</scope>
    <source>
        <strain evidence="16 17">DSM 16289</strain>
    </source>
</reference>
<comment type="catalytic activity">
    <reaction evidence="12 13">
        <text>L-threonine + hydrogencarbonate + ATP = L-threonylcarbamoyladenylate + diphosphate + H2O</text>
        <dbReference type="Rhea" id="RHEA:36407"/>
        <dbReference type="ChEBI" id="CHEBI:15377"/>
        <dbReference type="ChEBI" id="CHEBI:17544"/>
        <dbReference type="ChEBI" id="CHEBI:30616"/>
        <dbReference type="ChEBI" id="CHEBI:33019"/>
        <dbReference type="ChEBI" id="CHEBI:57926"/>
        <dbReference type="ChEBI" id="CHEBI:73682"/>
        <dbReference type="EC" id="2.7.7.87"/>
    </reaction>
</comment>
<dbReference type="KEGG" id="sami:SAMIE_1016800"/>
<dbReference type="PIRSF" id="PIRSF004930">
    <property type="entry name" value="Tln_factor_SUA5"/>
    <property type="match status" value="1"/>
</dbReference>
<gene>
    <name evidence="16" type="ORF">SAMIE_1016800</name>
</gene>
<dbReference type="NCBIfam" id="TIGR00057">
    <property type="entry name" value="L-threonylcarbamoyladenylate synthase"/>
    <property type="match status" value="1"/>
</dbReference>
<evidence type="ECO:0000313" key="16">
    <source>
        <dbReference type="EMBL" id="BBD98179.1"/>
    </source>
</evidence>
<evidence type="ECO:0000256" key="5">
    <source>
        <dbReference type="ARBA" id="ARBA00022490"/>
    </source>
</evidence>
<keyword evidence="6 13" id="KW-0808">Transferase</keyword>
<name>A0A494WCY1_9SPHN</name>
<dbReference type="InterPro" id="IPR006070">
    <property type="entry name" value="Sua5-like_dom"/>
</dbReference>
<feature type="binding site" evidence="14">
    <location>
        <position position="147"/>
    </location>
    <ligand>
        <name>L-threonine</name>
        <dbReference type="ChEBI" id="CHEBI:57926"/>
    </ligand>
</feature>
<keyword evidence="7 13" id="KW-0819">tRNA processing</keyword>
<feature type="binding site" evidence="14">
    <location>
        <position position="60"/>
    </location>
    <ligand>
        <name>L-threonine</name>
        <dbReference type="ChEBI" id="CHEBI:57926"/>
    </ligand>
</feature>
<evidence type="ECO:0000256" key="12">
    <source>
        <dbReference type="ARBA" id="ARBA00048366"/>
    </source>
</evidence>
<evidence type="ECO:0000256" key="10">
    <source>
        <dbReference type="ARBA" id="ARBA00022840"/>
    </source>
</evidence>
<dbReference type="GO" id="GO:0005524">
    <property type="term" value="F:ATP binding"/>
    <property type="evidence" value="ECO:0007669"/>
    <property type="project" value="UniProtKB-UniRule"/>
</dbReference>
<evidence type="ECO:0000256" key="4">
    <source>
        <dbReference type="ARBA" id="ARBA00015492"/>
    </source>
</evidence>
<comment type="subcellular location">
    <subcellularLocation>
        <location evidence="1 13">Cytoplasm</location>
    </subcellularLocation>
</comment>
<evidence type="ECO:0000256" key="6">
    <source>
        <dbReference type="ARBA" id="ARBA00022679"/>
    </source>
</evidence>
<accession>A0A494WCY1</accession>